<dbReference type="SUPFAM" id="SSF57903">
    <property type="entry name" value="FYVE/PHD zinc finger"/>
    <property type="match status" value="3"/>
</dbReference>
<dbReference type="GO" id="GO:0006334">
    <property type="term" value="P:nucleosome assembly"/>
    <property type="evidence" value="ECO:0007669"/>
    <property type="project" value="TreeGrafter"/>
</dbReference>
<dbReference type="CDD" id="cd15568">
    <property type="entry name" value="PHD5_NSD"/>
    <property type="match status" value="1"/>
</dbReference>
<keyword evidence="2" id="KW-0479">Metal-binding</keyword>
<dbReference type="Gene3D" id="3.40.50.300">
    <property type="entry name" value="P-loop containing nucleotide triphosphate hydrolases"/>
    <property type="match status" value="1"/>
</dbReference>
<keyword evidence="5" id="KW-0862">Zinc</keyword>
<feature type="domain" description="PHD-type" evidence="12">
    <location>
        <begin position="172"/>
        <end position="224"/>
    </location>
</feature>
<feature type="region of interest" description="Disordered" evidence="10">
    <location>
        <begin position="1090"/>
        <end position="1134"/>
    </location>
</feature>
<dbReference type="SMART" id="SM00382">
    <property type="entry name" value="AAA"/>
    <property type="match status" value="2"/>
</dbReference>
<dbReference type="PROSITE" id="PS00674">
    <property type="entry name" value="AAA"/>
    <property type="match status" value="1"/>
</dbReference>
<dbReference type="Pfam" id="PF00628">
    <property type="entry name" value="PHD"/>
    <property type="match status" value="1"/>
</dbReference>
<dbReference type="GO" id="GO:0016887">
    <property type="term" value="F:ATP hydrolysis activity"/>
    <property type="evidence" value="ECO:0007669"/>
    <property type="project" value="InterPro"/>
</dbReference>
<dbReference type="GO" id="GO:0005634">
    <property type="term" value="C:nucleus"/>
    <property type="evidence" value="ECO:0007669"/>
    <property type="project" value="TreeGrafter"/>
</dbReference>
<evidence type="ECO:0000313" key="14">
    <source>
        <dbReference type="Proteomes" id="UP000054408"/>
    </source>
</evidence>
<evidence type="ECO:0000313" key="13">
    <source>
        <dbReference type="EMBL" id="KNC48346.1"/>
    </source>
</evidence>
<dbReference type="InterPro" id="IPR027417">
    <property type="entry name" value="P-loop_NTPase"/>
</dbReference>
<dbReference type="Gene3D" id="3.30.40.10">
    <property type="entry name" value="Zinc/RING finger domain, C3HC4 (zinc finger)"/>
    <property type="match status" value="3"/>
</dbReference>
<dbReference type="GO" id="GO:0042393">
    <property type="term" value="F:histone binding"/>
    <property type="evidence" value="ECO:0007669"/>
    <property type="project" value="TreeGrafter"/>
</dbReference>
<dbReference type="InterPro" id="IPR001965">
    <property type="entry name" value="Znf_PHD"/>
</dbReference>
<evidence type="ECO:0000256" key="6">
    <source>
        <dbReference type="ARBA" id="ARBA00022840"/>
    </source>
</evidence>
<dbReference type="EMBL" id="GL349451">
    <property type="protein sequence ID" value="KNC48346.1"/>
    <property type="molecule type" value="Genomic_DNA"/>
</dbReference>
<evidence type="ECO:0000256" key="9">
    <source>
        <dbReference type="PROSITE-ProRule" id="PRU00146"/>
    </source>
</evidence>
<feature type="compositionally biased region" description="Basic residues" evidence="10">
    <location>
        <begin position="254"/>
        <end position="276"/>
    </location>
</feature>
<dbReference type="AlphaFoldDB" id="A0A0L0D8D8"/>
<dbReference type="GO" id="GO:0003682">
    <property type="term" value="F:chromatin binding"/>
    <property type="evidence" value="ECO:0007669"/>
    <property type="project" value="TreeGrafter"/>
</dbReference>
<keyword evidence="7 8" id="KW-0103">Bromodomain</keyword>
<feature type="domain" description="PHD-type" evidence="12">
    <location>
        <begin position="8"/>
        <end position="61"/>
    </location>
</feature>
<dbReference type="PROSITE" id="PS50016">
    <property type="entry name" value="ZF_PHD_2"/>
    <property type="match status" value="3"/>
</dbReference>
<dbReference type="RefSeq" id="XP_013758471.1">
    <property type="nucleotide sequence ID" value="XM_013903017.1"/>
</dbReference>
<feature type="domain" description="PHD-type" evidence="12">
    <location>
        <begin position="78"/>
        <end position="129"/>
    </location>
</feature>
<evidence type="ECO:0000256" key="7">
    <source>
        <dbReference type="ARBA" id="ARBA00023117"/>
    </source>
</evidence>
<evidence type="ECO:0000256" key="2">
    <source>
        <dbReference type="ARBA" id="ARBA00022723"/>
    </source>
</evidence>
<evidence type="ECO:0000256" key="5">
    <source>
        <dbReference type="ARBA" id="ARBA00022833"/>
    </source>
</evidence>
<dbReference type="Gene3D" id="1.10.8.60">
    <property type="match status" value="1"/>
</dbReference>
<proteinExistence type="inferred from homology"/>
<dbReference type="eggNOG" id="KOG0383">
    <property type="taxonomic scope" value="Eukaryota"/>
</dbReference>
<evidence type="ECO:0000259" key="11">
    <source>
        <dbReference type="PROSITE" id="PS50014"/>
    </source>
</evidence>
<dbReference type="PROSITE" id="PS01359">
    <property type="entry name" value="ZF_PHD_1"/>
    <property type="match status" value="3"/>
</dbReference>
<dbReference type="SMART" id="SM00297">
    <property type="entry name" value="BROMO"/>
    <property type="match status" value="1"/>
</dbReference>
<feature type="region of interest" description="Disordered" evidence="10">
    <location>
        <begin position="877"/>
        <end position="913"/>
    </location>
</feature>
<dbReference type="InterPro" id="IPR011011">
    <property type="entry name" value="Znf_FYVE_PHD"/>
</dbReference>
<name>A0A0L0D8D8_THETB</name>
<evidence type="ECO:0000256" key="10">
    <source>
        <dbReference type="SAM" id="MobiDB-lite"/>
    </source>
</evidence>
<dbReference type="Gene3D" id="1.20.920.10">
    <property type="entry name" value="Bromodomain-like"/>
    <property type="match status" value="1"/>
</dbReference>
<dbReference type="InterPro" id="IPR041569">
    <property type="entry name" value="AAA_lid_3"/>
</dbReference>
<dbReference type="Pfam" id="PF00004">
    <property type="entry name" value="AAA"/>
    <property type="match status" value="1"/>
</dbReference>
<comment type="similarity">
    <text evidence="1">Belongs to the AAA ATPase family.</text>
</comment>
<feature type="compositionally biased region" description="Pro residues" evidence="10">
    <location>
        <begin position="1109"/>
        <end position="1127"/>
    </location>
</feature>
<feature type="compositionally biased region" description="Basic residues" evidence="10">
    <location>
        <begin position="366"/>
        <end position="395"/>
    </location>
</feature>
<reference evidence="13 14" key="1">
    <citation type="submission" date="2010-05" db="EMBL/GenBank/DDBJ databases">
        <title>The Genome Sequence of Thecamonas trahens ATCC 50062.</title>
        <authorList>
            <consortium name="The Broad Institute Genome Sequencing Platform"/>
            <person name="Russ C."/>
            <person name="Cuomo C."/>
            <person name="Shea T."/>
            <person name="Young S.K."/>
            <person name="Zeng Q."/>
            <person name="Koehrsen M."/>
            <person name="Haas B."/>
            <person name="Borodovsky M."/>
            <person name="Guigo R."/>
            <person name="Alvarado L."/>
            <person name="Berlin A."/>
            <person name="Bochicchio J."/>
            <person name="Borenstein D."/>
            <person name="Chapman S."/>
            <person name="Chen Z."/>
            <person name="Freedman E."/>
            <person name="Gellesch M."/>
            <person name="Goldberg J."/>
            <person name="Griggs A."/>
            <person name="Gujja S."/>
            <person name="Heilman E."/>
            <person name="Heiman D."/>
            <person name="Hepburn T."/>
            <person name="Howarth C."/>
            <person name="Jen D."/>
            <person name="Larson L."/>
            <person name="Mehta T."/>
            <person name="Park D."/>
            <person name="Pearson M."/>
            <person name="Roberts A."/>
            <person name="Saif S."/>
            <person name="Shenoy N."/>
            <person name="Sisk P."/>
            <person name="Stolte C."/>
            <person name="Sykes S."/>
            <person name="Thomson T."/>
            <person name="Walk T."/>
            <person name="White J."/>
            <person name="Yandava C."/>
            <person name="Burger G."/>
            <person name="Gray M.W."/>
            <person name="Holland P.W.H."/>
            <person name="King N."/>
            <person name="Lang F.B.F."/>
            <person name="Roger A.J."/>
            <person name="Ruiz-Trillo I."/>
            <person name="Lander E."/>
            <person name="Nusbaum C."/>
        </authorList>
    </citation>
    <scope>NUCLEOTIDE SEQUENCE [LARGE SCALE GENOMIC DNA]</scope>
    <source>
        <strain evidence="13 14">ATCC 50062</strain>
    </source>
</reference>
<organism evidence="13 14">
    <name type="scientific">Thecamonas trahens ATCC 50062</name>
    <dbReference type="NCBI Taxonomy" id="461836"/>
    <lineage>
        <taxon>Eukaryota</taxon>
        <taxon>Apusozoa</taxon>
        <taxon>Apusomonadida</taxon>
        <taxon>Apusomonadidae</taxon>
        <taxon>Thecamonas</taxon>
    </lineage>
</organism>
<dbReference type="eggNOG" id="KOG0732">
    <property type="taxonomic scope" value="Eukaryota"/>
</dbReference>
<dbReference type="PRINTS" id="PR00503">
    <property type="entry name" value="BROMODOMAIN"/>
</dbReference>
<dbReference type="GeneID" id="25564322"/>
<gene>
    <name evidence="13" type="ORF">AMSG_04796</name>
</gene>
<feature type="compositionally biased region" description="Low complexity" evidence="10">
    <location>
        <begin position="349"/>
        <end position="365"/>
    </location>
</feature>
<keyword evidence="6" id="KW-0067">ATP-binding</keyword>
<feature type="compositionally biased region" description="Low complexity" evidence="10">
    <location>
        <begin position="238"/>
        <end position="250"/>
    </location>
</feature>
<dbReference type="Pfam" id="PF17862">
    <property type="entry name" value="AAA_lid_3"/>
    <property type="match status" value="1"/>
</dbReference>
<dbReference type="PANTHER" id="PTHR23069:SF0">
    <property type="entry name" value="TAT-BINDING HOMOLOG 7"/>
    <property type="match status" value="1"/>
</dbReference>
<evidence type="ECO:0000256" key="8">
    <source>
        <dbReference type="PROSITE-ProRule" id="PRU00035"/>
    </source>
</evidence>
<protein>
    <submittedName>
        <fullName evidence="13">ATPase family AAA domain-containing protein 2</fullName>
    </submittedName>
</protein>
<dbReference type="InterPro" id="IPR003960">
    <property type="entry name" value="ATPase_AAA_CS"/>
</dbReference>
<dbReference type="GO" id="GO:0005524">
    <property type="term" value="F:ATP binding"/>
    <property type="evidence" value="ECO:0007669"/>
    <property type="project" value="UniProtKB-KW"/>
</dbReference>
<dbReference type="InterPro" id="IPR045199">
    <property type="entry name" value="ATAD2-like"/>
</dbReference>
<evidence type="ECO:0000256" key="3">
    <source>
        <dbReference type="ARBA" id="ARBA00022741"/>
    </source>
</evidence>
<keyword evidence="4 9" id="KW-0863">Zinc-finger</keyword>
<dbReference type="SUPFAM" id="SSF52540">
    <property type="entry name" value="P-loop containing nucleoside triphosphate hydrolases"/>
    <property type="match status" value="2"/>
</dbReference>
<dbReference type="InterPro" id="IPR019786">
    <property type="entry name" value="Zinc_finger_PHD-type_CS"/>
</dbReference>
<dbReference type="STRING" id="461836.A0A0L0D8D8"/>
<sequence length="1198" mass="127719">MSTAVSDMDFCFICVDGGELLVCSSIGCPLAYHPACLRLAHRPSPLDGPDDDWFCPRCRAEGRGSPVPPSANHFDDSDEACYLCVEGGQLLCCERCTRTYHSRCLARRHRPPLDADDDDEWVCPLCLLSPSECEAGNDDVSYILNNDIASQHGRGGKRSLAPAPPPREIPVDSECYECGRSDGALVACDDCPRVFHDRCVVERYRRDPDAHPDELWHCPICVVAKGLGYSLRRRDTIAPPAAASAPTTPAQRQSRSRKALSTRSSRPRRSPRKRSRSSASRTERIPRNMVAYRPPKRHRSLLAVNTSSGSGSSSTSGSLLGARARTRSARRTASARRTTSPHSRVRFDSSASGSSSDSSSGVHGSQRTHHSHGPGGHGHGRARHGPGKNKAKLAGKAKSGTAAEPIAVNPDITFDSVGGLDDHIRALKELVVLPLVYPETFAALGLHAPAGVLFHGPPGTGKTLMAQAVANAASASGTPVAFFMRKGADCLSKWVGEAERQLRMLFDAAAAAAPSIIFFDEIDGLAPIHNSLVSTLLAMMDGASARGRVVVIGATNRVDAIDPALRRPGRFDRELLFPLPSVEGRKAILAIHTAKMPNQPSDDTLTNLAAATAGYGGSDLRALCTEATLAAFRRTYPAVYTAAGKYTLDAAAVTVTDADFDAALASVTPASARSSPAAASRLTENEVLLLDAPLRAALAGLQAQAPNLIPTSATHPASHWLLHPVPLHRPALCLVGDSGSGSSRLLWALAHTCQGMPVFNLSSTAIHSSPTGTAVADAFQELPRALPALIVIPDLDTWVDLVPPASIEAFLAAYTALPPPLPVLLLASSAVPLDELGHPRLAALFSGPRATLHVPRPSRAAVEVILAAHRSSFFSYQPGSVPETDDEDEDESLGATHDIHRPSTGLPAPAPLPGALSPADALAAIARRSAAATEHSPASLSDEAELASLEAQEEHALLELRIYLRNVVAELKRQPRLKPFVRPVSANAFPDYYDVIDTPLCLEDMDDRVSAGHYTSTAAFMADIKLIRDNAYEYNPQGDPARTRNRADEMYDLAASLIHRFDVRTLGSMLKRLATLRARHFRVLRSAGEHAKANVSGSHDPPLSSGSAPLPPPPPVLPPLPPPPPSPARRTAFIPPPTHHIAAWAELTDSLLEALFADGPPHIDAVFRVLAELGRIIEQHKHAADKRPALQAAAGLLV</sequence>
<dbReference type="SUPFAM" id="SSF47370">
    <property type="entry name" value="Bromodomain"/>
    <property type="match status" value="1"/>
</dbReference>
<dbReference type="OrthoDB" id="5421at2759"/>
<feature type="compositionally biased region" description="Basic residues" evidence="10">
    <location>
        <begin position="324"/>
        <end position="334"/>
    </location>
</feature>
<feature type="domain" description="Bromo" evidence="11">
    <location>
        <begin position="972"/>
        <end position="1042"/>
    </location>
</feature>
<dbReference type="InterPro" id="IPR003593">
    <property type="entry name" value="AAA+_ATPase"/>
</dbReference>
<evidence type="ECO:0000259" key="12">
    <source>
        <dbReference type="PROSITE" id="PS50016"/>
    </source>
</evidence>
<dbReference type="PANTHER" id="PTHR23069">
    <property type="entry name" value="AAA DOMAIN-CONTAINING"/>
    <property type="match status" value="1"/>
</dbReference>
<accession>A0A0L0D8D8</accession>
<dbReference type="Proteomes" id="UP000054408">
    <property type="component" value="Unassembled WGS sequence"/>
</dbReference>
<dbReference type="InterPro" id="IPR013083">
    <property type="entry name" value="Znf_RING/FYVE/PHD"/>
</dbReference>
<feature type="compositionally biased region" description="Low complexity" evidence="10">
    <location>
        <begin position="306"/>
        <end position="323"/>
    </location>
</feature>
<dbReference type="FunFam" id="3.40.50.300:FF:000061">
    <property type="entry name" value="ATPase family, AAA domain-containing 2"/>
    <property type="match status" value="1"/>
</dbReference>
<dbReference type="GO" id="GO:0006337">
    <property type="term" value="P:nucleosome disassembly"/>
    <property type="evidence" value="ECO:0007669"/>
    <property type="project" value="TreeGrafter"/>
</dbReference>
<evidence type="ECO:0000256" key="1">
    <source>
        <dbReference type="ARBA" id="ARBA00006914"/>
    </source>
</evidence>
<dbReference type="GO" id="GO:0045815">
    <property type="term" value="P:transcription initiation-coupled chromatin remodeling"/>
    <property type="evidence" value="ECO:0007669"/>
    <property type="project" value="TreeGrafter"/>
</dbReference>
<keyword evidence="14" id="KW-1185">Reference proteome</keyword>
<dbReference type="InterPro" id="IPR019787">
    <property type="entry name" value="Znf_PHD-finger"/>
</dbReference>
<dbReference type="InterPro" id="IPR036427">
    <property type="entry name" value="Bromodomain-like_sf"/>
</dbReference>
<evidence type="ECO:0000256" key="4">
    <source>
        <dbReference type="ARBA" id="ARBA00022771"/>
    </source>
</evidence>
<dbReference type="GO" id="GO:0008270">
    <property type="term" value="F:zinc ion binding"/>
    <property type="evidence" value="ECO:0007669"/>
    <property type="project" value="UniProtKB-KW"/>
</dbReference>
<dbReference type="PROSITE" id="PS50014">
    <property type="entry name" value="BROMODOMAIN_2"/>
    <property type="match status" value="1"/>
</dbReference>
<keyword evidence="3" id="KW-0547">Nucleotide-binding</keyword>
<dbReference type="Pfam" id="PF00439">
    <property type="entry name" value="Bromodomain"/>
    <property type="match status" value="1"/>
</dbReference>
<feature type="region of interest" description="Disordered" evidence="10">
    <location>
        <begin position="238"/>
        <end position="402"/>
    </location>
</feature>
<feature type="compositionally biased region" description="Acidic residues" evidence="10">
    <location>
        <begin position="883"/>
        <end position="892"/>
    </location>
</feature>
<dbReference type="InterPro" id="IPR001487">
    <property type="entry name" value="Bromodomain"/>
</dbReference>
<dbReference type="InterPro" id="IPR003959">
    <property type="entry name" value="ATPase_AAA_core"/>
</dbReference>
<dbReference type="SMART" id="SM00249">
    <property type="entry name" value="PHD"/>
    <property type="match status" value="3"/>
</dbReference>